<comment type="caution">
    <text evidence="1">The sequence shown here is derived from an EMBL/GenBank/DDBJ whole genome shotgun (WGS) entry which is preliminary data.</text>
</comment>
<proteinExistence type="predicted"/>
<evidence type="ECO:0000313" key="2">
    <source>
        <dbReference type="Proteomes" id="UP001417504"/>
    </source>
</evidence>
<reference evidence="1 2" key="1">
    <citation type="submission" date="2024-01" db="EMBL/GenBank/DDBJ databases">
        <title>Genome assemblies of Stephania.</title>
        <authorList>
            <person name="Yang L."/>
        </authorList>
    </citation>
    <scope>NUCLEOTIDE SEQUENCE [LARGE SCALE GENOMIC DNA]</scope>
    <source>
        <strain evidence="1">QJT</strain>
        <tissue evidence="1">Leaf</tissue>
    </source>
</reference>
<organism evidence="1 2">
    <name type="scientific">Stephania japonica</name>
    <dbReference type="NCBI Taxonomy" id="461633"/>
    <lineage>
        <taxon>Eukaryota</taxon>
        <taxon>Viridiplantae</taxon>
        <taxon>Streptophyta</taxon>
        <taxon>Embryophyta</taxon>
        <taxon>Tracheophyta</taxon>
        <taxon>Spermatophyta</taxon>
        <taxon>Magnoliopsida</taxon>
        <taxon>Ranunculales</taxon>
        <taxon>Menispermaceae</taxon>
        <taxon>Menispermoideae</taxon>
        <taxon>Cissampelideae</taxon>
        <taxon>Stephania</taxon>
    </lineage>
</organism>
<dbReference type="Proteomes" id="UP001417504">
    <property type="component" value="Unassembled WGS sequence"/>
</dbReference>
<protein>
    <submittedName>
        <fullName evidence="1">Uncharacterized protein</fullName>
    </submittedName>
</protein>
<name>A0AAP0K8V4_9MAGN</name>
<evidence type="ECO:0000313" key="1">
    <source>
        <dbReference type="EMBL" id="KAK9147154.1"/>
    </source>
</evidence>
<sequence length="52" mass="6515">MVKIDYEEDFEIDYHNLKEQFLKHPLTPIFVKFVQNPNKQYSREKYFAYIKK</sequence>
<dbReference type="EMBL" id="JBBNAE010000002">
    <property type="protein sequence ID" value="KAK9147154.1"/>
    <property type="molecule type" value="Genomic_DNA"/>
</dbReference>
<accession>A0AAP0K8V4</accession>
<gene>
    <name evidence="1" type="ORF">Sjap_007057</name>
</gene>
<keyword evidence="2" id="KW-1185">Reference proteome</keyword>
<dbReference type="AlphaFoldDB" id="A0AAP0K8V4"/>